<name>A0A4R6XAH4_9GAMM</name>
<evidence type="ECO:0000256" key="4">
    <source>
        <dbReference type="ARBA" id="ARBA00022692"/>
    </source>
</evidence>
<dbReference type="Pfam" id="PF04290">
    <property type="entry name" value="DctQ"/>
    <property type="match status" value="1"/>
</dbReference>
<comment type="caution">
    <text evidence="9">The sequence shown here is derived from an EMBL/GenBank/DDBJ whole genome shotgun (WGS) entry which is preliminary data.</text>
</comment>
<proteinExistence type="inferred from homology"/>
<evidence type="ECO:0000259" key="8">
    <source>
        <dbReference type="Pfam" id="PF04290"/>
    </source>
</evidence>
<dbReference type="RefSeq" id="WP_133563282.1">
    <property type="nucleotide sequence ID" value="NZ_SNZA01000004.1"/>
</dbReference>
<evidence type="ECO:0000256" key="3">
    <source>
        <dbReference type="ARBA" id="ARBA00022475"/>
    </source>
</evidence>
<dbReference type="GO" id="GO:0022857">
    <property type="term" value="F:transmembrane transporter activity"/>
    <property type="evidence" value="ECO:0007669"/>
    <property type="project" value="UniProtKB-UniRule"/>
</dbReference>
<evidence type="ECO:0000256" key="2">
    <source>
        <dbReference type="ARBA" id="ARBA00022448"/>
    </source>
</evidence>
<dbReference type="AlphaFoldDB" id="A0A4R6XAH4"/>
<dbReference type="OrthoDB" id="6900059at2"/>
<feature type="transmembrane region" description="Helical" evidence="7">
    <location>
        <begin position="20"/>
        <end position="41"/>
    </location>
</feature>
<dbReference type="GO" id="GO:0005886">
    <property type="term" value="C:plasma membrane"/>
    <property type="evidence" value="ECO:0007669"/>
    <property type="project" value="UniProtKB-SubCell"/>
</dbReference>
<evidence type="ECO:0000256" key="7">
    <source>
        <dbReference type="RuleBase" id="RU369079"/>
    </source>
</evidence>
<accession>A0A4R6XAH4</accession>
<keyword evidence="4 7" id="KW-0812">Transmembrane</keyword>
<feature type="transmembrane region" description="Helical" evidence="7">
    <location>
        <begin position="53"/>
        <end position="73"/>
    </location>
</feature>
<evidence type="ECO:0000313" key="10">
    <source>
        <dbReference type="Proteomes" id="UP000295729"/>
    </source>
</evidence>
<comment type="subunit">
    <text evidence="7">The complex comprises the extracytoplasmic solute receptor protein and the two transmembrane proteins.</text>
</comment>
<comment type="subcellular location">
    <subcellularLocation>
        <location evidence="7">Cell inner membrane</location>
        <topology evidence="7">Multi-pass membrane protein</topology>
    </subcellularLocation>
    <subcellularLocation>
        <location evidence="1">Cell membrane</location>
        <topology evidence="1">Multi-pass membrane protein</topology>
    </subcellularLocation>
</comment>
<protein>
    <recommendedName>
        <fullName evidence="7">TRAP transporter small permease protein</fullName>
    </recommendedName>
</protein>
<organism evidence="9 10">
    <name type="scientific">Marinomonas communis</name>
    <dbReference type="NCBI Taxonomy" id="28254"/>
    <lineage>
        <taxon>Bacteria</taxon>
        <taxon>Pseudomonadati</taxon>
        <taxon>Pseudomonadota</taxon>
        <taxon>Gammaproteobacteria</taxon>
        <taxon>Oceanospirillales</taxon>
        <taxon>Oceanospirillaceae</taxon>
        <taxon>Marinomonas</taxon>
    </lineage>
</organism>
<feature type="transmembrane region" description="Helical" evidence="7">
    <location>
        <begin position="94"/>
        <end position="116"/>
    </location>
</feature>
<reference evidence="9 10" key="1">
    <citation type="submission" date="2019-03" db="EMBL/GenBank/DDBJ databases">
        <title>Genomic Encyclopedia of Type Strains, Phase IV (KMG-IV): sequencing the most valuable type-strain genomes for metagenomic binning, comparative biology and taxonomic classification.</title>
        <authorList>
            <person name="Goeker M."/>
        </authorList>
    </citation>
    <scope>NUCLEOTIDE SEQUENCE [LARGE SCALE GENOMIC DNA]</scope>
    <source>
        <strain evidence="9 10">DSM 5604</strain>
    </source>
</reference>
<sequence>MKLSIMNVVEVGLKRVSMSFALLGGLIMLCLAIITVASIIGRTFFGQSVEGDYELTEVGLAMAVFLFLPECYLRKGHIIVDLFTAHCRPKTLHLLDQLGHLIFTFVSAAFAYRMVLSGLESRDYYEQTMILELPMWWVYVVGVICFSVCTLCGLQRLMCSPVGEQNE</sequence>
<keyword evidence="3" id="KW-1003">Cell membrane</keyword>
<feature type="domain" description="Tripartite ATP-independent periplasmic transporters DctQ component" evidence="8">
    <location>
        <begin position="31"/>
        <end position="158"/>
    </location>
</feature>
<dbReference type="InterPro" id="IPR055348">
    <property type="entry name" value="DctQ"/>
</dbReference>
<gene>
    <name evidence="9" type="ORF">C8D85_2553</name>
</gene>
<evidence type="ECO:0000313" key="9">
    <source>
        <dbReference type="EMBL" id="TDR12518.1"/>
    </source>
</evidence>
<feature type="transmembrane region" description="Helical" evidence="7">
    <location>
        <begin position="136"/>
        <end position="154"/>
    </location>
</feature>
<evidence type="ECO:0000256" key="1">
    <source>
        <dbReference type="ARBA" id="ARBA00004651"/>
    </source>
</evidence>
<dbReference type="Proteomes" id="UP000295729">
    <property type="component" value="Unassembled WGS sequence"/>
</dbReference>
<keyword evidence="5 7" id="KW-1133">Transmembrane helix</keyword>
<evidence type="ECO:0000256" key="5">
    <source>
        <dbReference type="ARBA" id="ARBA00022989"/>
    </source>
</evidence>
<comment type="function">
    <text evidence="7">Part of the tripartite ATP-independent periplasmic (TRAP) transport system.</text>
</comment>
<keyword evidence="6 7" id="KW-0472">Membrane</keyword>
<keyword evidence="7" id="KW-0997">Cell inner membrane</keyword>
<keyword evidence="2 7" id="KW-0813">Transport</keyword>
<keyword evidence="10" id="KW-1185">Reference proteome</keyword>
<comment type="similarity">
    <text evidence="7">Belongs to the TRAP transporter small permease family.</text>
</comment>
<evidence type="ECO:0000256" key="6">
    <source>
        <dbReference type="ARBA" id="ARBA00023136"/>
    </source>
</evidence>
<dbReference type="EMBL" id="SNZA01000004">
    <property type="protein sequence ID" value="TDR12518.1"/>
    <property type="molecule type" value="Genomic_DNA"/>
</dbReference>